<keyword evidence="26" id="KW-1185">Reference proteome</keyword>
<evidence type="ECO:0000256" key="10">
    <source>
        <dbReference type="ARBA" id="ARBA00023034"/>
    </source>
</evidence>
<dbReference type="PANTHER" id="PTHR24252:SF7">
    <property type="entry name" value="HYALIN"/>
    <property type="match status" value="1"/>
</dbReference>
<dbReference type="EC" id="3.4.21.69" evidence="15"/>
<dbReference type="FunFam" id="2.40.10.10:FF:000166">
    <property type="entry name" value="Trypsin"/>
    <property type="match status" value="1"/>
</dbReference>
<dbReference type="GO" id="GO:0006508">
    <property type="term" value="P:proteolysis"/>
    <property type="evidence" value="ECO:0007669"/>
    <property type="project" value="UniProtKB-KW"/>
</dbReference>
<organism evidence="25 26">
    <name type="scientific">Ramazzottius varieornatus</name>
    <name type="common">Water bear</name>
    <name type="synonym">Tardigrade</name>
    <dbReference type="NCBI Taxonomy" id="947166"/>
    <lineage>
        <taxon>Eukaryota</taxon>
        <taxon>Metazoa</taxon>
        <taxon>Ecdysozoa</taxon>
        <taxon>Tardigrada</taxon>
        <taxon>Eutardigrada</taxon>
        <taxon>Parachela</taxon>
        <taxon>Hypsibioidea</taxon>
        <taxon>Ramazzottiidae</taxon>
        <taxon>Ramazzottius</taxon>
    </lineage>
</organism>
<dbReference type="PRINTS" id="PR00722">
    <property type="entry name" value="CHYMOTRYPSIN"/>
</dbReference>
<evidence type="ECO:0000256" key="19">
    <source>
        <dbReference type="ARBA" id="ARBA00042906"/>
    </source>
</evidence>
<evidence type="ECO:0000256" key="9">
    <source>
        <dbReference type="ARBA" id="ARBA00022825"/>
    </source>
</evidence>
<evidence type="ECO:0000256" key="22">
    <source>
        <dbReference type="SAM" id="SignalP"/>
    </source>
</evidence>
<dbReference type="OrthoDB" id="10012881at2759"/>
<keyword evidence="5 21" id="KW-0645">Protease</keyword>
<dbReference type="InterPro" id="IPR043504">
    <property type="entry name" value="Peptidase_S1_PA_chymotrypsin"/>
</dbReference>
<dbReference type="InterPro" id="IPR001314">
    <property type="entry name" value="Peptidase_S1A"/>
</dbReference>
<dbReference type="GO" id="GO:0007599">
    <property type="term" value="P:hemostasis"/>
    <property type="evidence" value="ECO:0007669"/>
    <property type="project" value="UniProtKB-KW"/>
</dbReference>
<keyword evidence="11" id="KW-1015">Disulfide bond</keyword>
<keyword evidence="6" id="KW-0356">Hemostasis</keyword>
<dbReference type="PROSITE" id="PS01180">
    <property type="entry name" value="CUB"/>
    <property type="match status" value="1"/>
</dbReference>
<proteinExistence type="predicted"/>
<evidence type="ECO:0000256" key="1">
    <source>
        <dbReference type="ARBA" id="ARBA00004240"/>
    </source>
</evidence>
<dbReference type="Pfam" id="PF00089">
    <property type="entry name" value="Trypsin"/>
    <property type="match status" value="2"/>
</dbReference>
<comment type="function">
    <text evidence="14">Protein C is a vitamin K-dependent serine protease that regulates blood coagulation by inactivating factors Va and VIIIa in the presence of calcium ions and phospholipids. Exerts a protective effect on the endothelial cell barrier function.</text>
</comment>
<dbReference type="InterPro" id="IPR033116">
    <property type="entry name" value="TRYPSIN_SER"/>
</dbReference>
<evidence type="ECO:0000256" key="14">
    <source>
        <dbReference type="ARBA" id="ARBA00037553"/>
    </source>
</evidence>
<evidence type="ECO:0000259" key="24">
    <source>
        <dbReference type="PROSITE" id="PS50240"/>
    </source>
</evidence>
<evidence type="ECO:0000256" key="6">
    <source>
        <dbReference type="ARBA" id="ARBA00022696"/>
    </source>
</evidence>
<evidence type="ECO:0000256" key="16">
    <source>
        <dbReference type="ARBA" id="ARBA00040219"/>
    </source>
</evidence>
<evidence type="ECO:0000256" key="12">
    <source>
        <dbReference type="ARBA" id="ARBA00023180"/>
    </source>
</evidence>
<dbReference type="InterPro" id="IPR009003">
    <property type="entry name" value="Peptidase_S1_PA"/>
</dbReference>
<dbReference type="CDD" id="cd00190">
    <property type="entry name" value="Tryp_SPc"/>
    <property type="match status" value="1"/>
</dbReference>
<dbReference type="GO" id="GO:0005576">
    <property type="term" value="C:extracellular region"/>
    <property type="evidence" value="ECO:0007669"/>
    <property type="project" value="UniProtKB-SubCell"/>
</dbReference>
<dbReference type="GO" id="GO:0004252">
    <property type="term" value="F:serine-type endopeptidase activity"/>
    <property type="evidence" value="ECO:0007669"/>
    <property type="project" value="UniProtKB-EC"/>
</dbReference>
<evidence type="ECO:0000256" key="21">
    <source>
        <dbReference type="RuleBase" id="RU363034"/>
    </source>
</evidence>
<feature type="chain" id="PRO_5008899214" description="Vitamin K-dependent protein C" evidence="22">
    <location>
        <begin position="28"/>
        <end position="525"/>
    </location>
</feature>
<evidence type="ECO:0000256" key="15">
    <source>
        <dbReference type="ARBA" id="ARBA00038995"/>
    </source>
</evidence>
<dbReference type="FunFam" id="2.40.10.10:FF:000011">
    <property type="entry name" value="Coagulation factor X"/>
    <property type="match status" value="1"/>
</dbReference>
<evidence type="ECO:0000256" key="5">
    <source>
        <dbReference type="ARBA" id="ARBA00022670"/>
    </source>
</evidence>
<comment type="caution">
    <text evidence="25">The sequence shown here is derived from an EMBL/GenBank/DDBJ whole genome shotgun (WGS) entry which is preliminary data.</text>
</comment>
<dbReference type="CDD" id="cd00041">
    <property type="entry name" value="CUB"/>
    <property type="match status" value="1"/>
</dbReference>
<dbReference type="PROSITE" id="PS50240">
    <property type="entry name" value="TRYPSIN_DOM"/>
    <property type="match status" value="1"/>
</dbReference>
<sequence length="525" mass="56674">MGEIRRKSARILLGIFVLITISQISSSDSQVINSSSTQHVLARAGWISSPKFPEAVLPSSRYRWMINIPEAESITIFFSDLDVSSLTSATCSRNYVMIFDGRAGNIPLSICTYRGDASSRRFCNRARPSQSLTIQSNLVYVEYCAPPRGQVGRGFRFYYQEAHGSSTRAPVTPFPAGVTTPSSSSVPTGLCTMDTTSSIYCGCGRSVVAPSTPRIVGGQEARPHAWPYVVHVRRKFEGRFYGFCGGTLISNLYVVTAAHCIEGFADPSLLDIRVGEHSRFVTEAAEEDYAISEITVHPNYQKWDSDNDIAVLKLSRFVTLKNEVNVICLPPAGSDPPAGTQATVVGWGDTSAQDVKMIKIDPSVTSLTSTKKSKTSLGSQISGAVSRLLATGRTASVGNSSVLDASKPEAQAIIIGEERSGAIRVASNVLMQVTVPVIDRTECNGLDYYRYQITNNMFCAGLSYGTMDSCKGDSGGPLMAVMNGRWTLIGVVSWGEGCAVAKKPGVYTRVGLYVDWLNQFLSSAG</sequence>
<keyword evidence="10" id="KW-0333">Golgi apparatus</keyword>
<dbReference type="Gene3D" id="2.40.10.10">
    <property type="entry name" value="Trypsin-like serine proteases"/>
    <property type="match status" value="1"/>
</dbReference>
<evidence type="ECO:0000256" key="18">
    <source>
        <dbReference type="ARBA" id="ARBA00042403"/>
    </source>
</evidence>
<keyword evidence="7 21" id="KW-0378">Hydrolase</keyword>
<gene>
    <name evidence="25" type="primary">RvY_16631-1</name>
    <name evidence="25" type="synonym">RvY_16631.1</name>
    <name evidence="25" type="ORF">RvY_16631</name>
</gene>
<name>A0A1D1W5I3_RAMVA</name>
<comment type="catalytic activity">
    <reaction evidence="13">
        <text>Degradation of blood coagulation factors Va and VIIIa.</text>
        <dbReference type="EC" id="3.4.21.69"/>
    </reaction>
</comment>
<comment type="caution">
    <text evidence="20">Lacks conserved residue(s) required for the propagation of feature annotation.</text>
</comment>
<evidence type="ECO:0000256" key="8">
    <source>
        <dbReference type="ARBA" id="ARBA00022824"/>
    </source>
</evidence>
<dbReference type="GO" id="GO:0005794">
    <property type="term" value="C:Golgi apparatus"/>
    <property type="evidence" value="ECO:0007669"/>
    <property type="project" value="UniProtKB-SubCell"/>
</dbReference>
<dbReference type="GO" id="GO:0005783">
    <property type="term" value="C:endoplasmic reticulum"/>
    <property type="evidence" value="ECO:0007669"/>
    <property type="project" value="UniProtKB-SubCell"/>
</dbReference>
<evidence type="ECO:0000313" key="26">
    <source>
        <dbReference type="Proteomes" id="UP000186922"/>
    </source>
</evidence>
<evidence type="ECO:0000256" key="3">
    <source>
        <dbReference type="ARBA" id="ARBA00004613"/>
    </source>
</evidence>
<keyword evidence="22" id="KW-0732">Signal</keyword>
<evidence type="ECO:0000256" key="17">
    <source>
        <dbReference type="ARBA" id="ARBA00041306"/>
    </source>
</evidence>
<dbReference type="InterPro" id="IPR001254">
    <property type="entry name" value="Trypsin_dom"/>
</dbReference>
<keyword evidence="8" id="KW-0256">Endoplasmic reticulum</keyword>
<dbReference type="InterPro" id="IPR018114">
    <property type="entry name" value="TRYPSIN_HIS"/>
</dbReference>
<dbReference type="SMART" id="SM00042">
    <property type="entry name" value="CUB"/>
    <property type="match status" value="1"/>
</dbReference>
<dbReference type="Gene3D" id="2.60.120.290">
    <property type="entry name" value="Spermadhesin, CUB domain"/>
    <property type="match status" value="1"/>
</dbReference>
<feature type="domain" description="CUB" evidence="23">
    <location>
        <begin position="36"/>
        <end position="162"/>
    </location>
</feature>
<evidence type="ECO:0000313" key="25">
    <source>
        <dbReference type="EMBL" id="GAV06684.1"/>
    </source>
</evidence>
<evidence type="ECO:0000256" key="2">
    <source>
        <dbReference type="ARBA" id="ARBA00004555"/>
    </source>
</evidence>
<keyword evidence="4" id="KW-0964">Secreted</keyword>
<evidence type="ECO:0000256" key="13">
    <source>
        <dbReference type="ARBA" id="ARBA00036045"/>
    </source>
</evidence>
<dbReference type="PROSITE" id="PS00134">
    <property type="entry name" value="TRYPSIN_HIS"/>
    <property type="match status" value="1"/>
</dbReference>
<dbReference type="PANTHER" id="PTHR24252">
    <property type="entry name" value="ACROSIN-RELATED"/>
    <property type="match status" value="1"/>
</dbReference>
<evidence type="ECO:0000256" key="11">
    <source>
        <dbReference type="ARBA" id="ARBA00023157"/>
    </source>
</evidence>
<reference evidence="25 26" key="1">
    <citation type="journal article" date="2016" name="Nat. Commun.">
        <title>Extremotolerant tardigrade genome and improved radiotolerance of human cultured cells by tardigrade-unique protein.</title>
        <authorList>
            <person name="Hashimoto T."/>
            <person name="Horikawa D.D."/>
            <person name="Saito Y."/>
            <person name="Kuwahara H."/>
            <person name="Kozuka-Hata H."/>
            <person name="Shin-I T."/>
            <person name="Minakuchi Y."/>
            <person name="Ohishi K."/>
            <person name="Motoyama A."/>
            <person name="Aizu T."/>
            <person name="Enomoto A."/>
            <person name="Kondo K."/>
            <person name="Tanaka S."/>
            <person name="Hara Y."/>
            <person name="Koshikawa S."/>
            <person name="Sagara H."/>
            <person name="Miura T."/>
            <person name="Yokobori S."/>
            <person name="Miyagawa K."/>
            <person name="Suzuki Y."/>
            <person name="Kubo T."/>
            <person name="Oyama M."/>
            <person name="Kohara Y."/>
            <person name="Fujiyama A."/>
            <person name="Arakawa K."/>
            <person name="Katayama T."/>
            <person name="Toyoda A."/>
            <person name="Kunieda T."/>
        </authorList>
    </citation>
    <scope>NUCLEOTIDE SEQUENCE [LARGE SCALE GENOMIC DNA]</scope>
    <source>
        <strain evidence="25 26">YOKOZUNA-1</strain>
    </source>
</reference>
<dbReference type="Pfam" id="PF00431">
    <property type="entry name" value="CUB"/>
    <property type="match status" value="1"/>
</dbReference>
<dbReference type="EMBL" id="BDGG01000014">
    <property type="protein sequence ID" value="GAV06684.1"/>
    <property type="molecule type" value="Genomic_DNA"/>
</dbReference>
<dbReference type="InterPro" id="IPR035914">
    <property type="entry name" value="Sperma_CUB_dom_sf"/>
</dbReference>
<protein>
    <recommendedName>
        <fullName evidence="16">Vitamin K-dependent protein C</fullName>
        <ecNumber evidence="15">3.4.21.69</ecNumber>
    </recommendedName>
    <alternativeName>
        <fullName evidence="19">Anticoagulant protein C</fullName>
    </alternativeName>
    <alternativeName>
        <fullName evidence="17">Autoprothrombin IIA</fullName>
    </alternativeName>
    <alternativeName>
        <fullName evidence="18">Blood coagulation factor XIV</fullName>
    </alternativeName>
</protein>
<feature type="signal peptide" evidence="22">
    <location>
        <begin position="1"/>
        <end position="27"/>
    </location>
</feature>
<evidence type="ECO:0000256" key="7">
    <source>
        <dbReference type="ARBA" id="ARBA00022801"/>
    </source>
</evidence>
<evidence type="ECO:0000256" key="4">
    <source>
        <dbReference type="ARBA" id="ARBA00022525"/>
    </source>
</evidence>
<dbReference type="InterPro" id="IPR000859">
    <property type="entry name" value="CUB_dom"/>
</dbReference>
<accession>A0A1D1W5I3</accession>
<evidence type="ECO:0000259" key="23">
    <source>
        <dbReference type="PROSITE" id="PS01180"/>
    </source>
</evidence>
<dbReference type="Proteomes" id="UP000186922">
    <property type="component" value="Unassembled WGS sequence"/>
</dbReference>
<comment type="subcellular location">
    <subcellularLocation>
        <location evidence="1">Endoplasmic reticulum</location>
    </subcellularLocation>
    <subcellularLocation>
        <location evidence="2">Golgi apparatus</location>
    </subcellularLocation>
    <subcellularLocation>
        <location evidence="3">Secreted</location>
    </subcellularLocation>
</comment>
<dbReference type="SUPFAM" id="SSF49854">
    <property type="entry name" value="Spermadhesin, CUB domain"/>
    <property type="match status" value="1"/>
</dbReference>
<evidence type="ECO:0000256" key="20">
    <source>
        <dbReference type="PROSITE-ProRule" id="PRU00059"/>
    </source>
</evidence>
<feature type="domain" description="Peptidase S1" evidence="24">
    <location>
        <begin position="215"/>
        <end position="522"/>
    </location>
</feature>
<dbReference type="SUPFAM" id="SSF50494">
    <property type="entry name" value="Trypsin-like serine proteases"/>
    <property type="match status" value="1"/>
</dbReference>
<keyword evidence="12" id="KW-0325">Glycoprotein</keyword>
<dbReference type="STRING" id="947166.A0A1D1W5I3"/>
<dbReference type="AlphaFoldDB" id="A0A1D1W5I3"/>
<dbReference type="PROSITE" id="PS00135">
    <property type="entry name" value="TRYPSIN_SER"/>
    <property type="match status" value="1"/>
</dbReference>
<dbReference type="SMART" id="SM00020">
    <property type="entry name" value="Tryp_SPc"/>
    <property type="match status" value="1"/>
</dbReference>
<keyword evidence="9 21" id="KW-0720">Serine protease</keyword>